<evidence type="ECO:0000256" key="1">
    <source>
        <dbReference type="SAM" id="Phobius"/>
    </source>
</evidence>
<protein>
    <submittedName>
        <fullName evidence="2">Phosphatidate cytidylyltransferase</fullName>
    </submittedName>
</protein>
<organism evidence="2 3">
    <name type="scientific">Candidatus Iainarchaeum sp</name>
    <dbReference type="NCBI Taxonomy" id="3101447"/>
    <lineage>
        <taxon>Archaea</taxon>
        <taxon>Candidatus Iainarchaeota</taxon>
        <taxon>Candidatus Iainarchaeia</taxon>
        <taxon>Candidatus Iainarchaeales</taxon>
        <taxon>Candidatus Iainarchaeaceae</taxon>
        <taxon>Candidatus Iainarchaeum</taxon>
    </lineage>
</organism>
<keyword evidence="2" id="KW-0808">Transferase</keyword>
<dbReference type="PANTHER" id="PTHR31303">
    <property type="entry name" value="CTP-DEPENDENT DIACYLGLYCEROL KINASE 1"/>
    <property type="match status" value="1"/>
</dbReference>
<reference evidence="2" key="1">
    <citation type="journal article" date="2021" name="ISME J.">
        <title>Mercury methylation by metabolically versatile and cosmopolitan marine bacteria.</title>
        <authorList>
            <person name="Lin H."/>
            <person name="Ascher D.B."/>
            <person name="Myung Y."/>
            <person name="Lamborg C.H."/>
            <person name="Hallam S.J."/>
            <person name="Gionfriddo C.M."/>
            <person name="Holt K.E."/>
            <person name="Moreau J.W."/>
        </authorList>
    </citation>
    <scope>NUCLEOTIDE SEQUENCE</scope>
    <source>
        <strain evidence="2">SI075_bin30</strain>
    </source>
</reference>
<dbReference type="Proteomes" id="UP000722459">
    <property type="component" value="Unassembled WGS sequence"/>
</dbReference>
<feature type="transmembrane region" description="Helical" evidence="1">
    <location>
        <begin position="97"/>
        <end position="116"/>
    </location>
</feature>
<keyword evidence="1" id="KW-1133">Transmembrane helix</keyword>
<evidence type="ECO:0000313" key="3">
    <source>
        <dbReference type="Proteomes" id="UP000722459"/>
    </source>
</evidence>
<feature type="transmembrane region" description="Helical" evidence="1">
    <location>
        <begin position="137"/>
        <end position="167"/>
    </location>
</feature>
<feature type="transmembrane region" description="Helical" evidence="1">
    <location>
        <begin position="32"/>
        <end position="51"/>
    </location>
</feature>
<dbReference type="EMBL" id="JABJNZ010000024">
    <property type="protein sequence ID" value="MBT4870271.1"/>
    <property type="molecule type" value="Genomic_DNA"/>
</dbReference>
<feature type="transmembrane region" description="Helical" evidence="1">
    <location>
        <begin position="72"/>
        <end position="91"/>
    </location>
</feature>
<dbReference type="GO" id="GO:0016779">
    <property type="term" value="F:nucleotidyltransferase activity"/>
    <property type="evidence" value="ECO:0007669"/>
    <property type="project" value="UniProtKB-KW"/>
</dbReference>
<proteinExistence type="predicted"/>
<accession>A0A8T5GE78</accession>
<dbReference type="PANTHER" id="PTHR31303:SF1">
    <property type="entry name" value="CTP-DEPENDENT DIACYLGLYCEROL KINASE 1"/>
    <property type="match status" value="1"/>
</dbReference>
<keyword evidence="2" id="KW-0548">Nucleotidyltransferase</keyword>
<gene>
    <name evidence="2" type="ORF">HON47_01740</name>
</gene>
<keyword evidence="1" id="KW-0812">Transmembrane</keyword>
<comment type="caution">
    <text evidence="2">The sequence shown here is derived from an EMBL/GenBank/DDBJ whole genome shotgun (WGS) entry which is preliminary data.</text>
</comment>
<name>A0A8T5GE78_9ARCH</name>
<dbReference type="InterPro" id="IPR037997">
    <property type="entry name" value="Dgk1-like"/>
</dbReference>
<dbReference type="Pfam" id="PF01148">
    <property type="entry name" value="CTP_transf_1"/>
    <property type="match status" value="1"/>
</dbReference>
<sequence length="190" mass="21191">MKKEVYRKSFHILFGIFFLLIIYFLGTEISLQIISAIFIIGLIVALLHRRGIKIPLFEKIIFFVEREHEKHFPGKAALMFFLAAIILLHFFRGEPQLVLAGLSVQIFADSAAALVGKAIGQHKIFSRDHYTKTIEGTLACFVVASIILLFFVPFEIALVVAIVATIIEFAPINDNLVIPLAVAGALKLLL</sequence>
<evidence type="ECO:0000313" key="2">
    <source>
        <dbReference type="EMBL" id="MBT4870271.1"/>
    </source>
</evidence>
<feature type="transmembrane region" description="Helical" evidence="1">
    <location>
        <begin position="9"/>
        <end position="26"/>
    </location>
</feature>
<dbReference type="GO" id="GO:0004143">
    <property type="term" value="F:ATP-dependent diacylglycerol kinase activity"/>
    <property type="evidence" value="ECO:0007669"/>
    <property type="project" value="InterPro"/>
</dbReference>
<keyword evidence="1" id="KW-0472">Membrane</keyword>
<dbReference type="AlphaFoldDB" id="A0A8T5GE78"/>